<keyword evidence="1" id="KW-0472">Membrane</keyword>
<comment type="caution">
    <text evidence="1">The sequence shown here is derived from an EMBL/GenBank/DDBJ whole genome shotgun (WGS) entry which is preliminary data.</text>
</comment>
<evidence type="ECO:0000313" key="1">
    <source>
        <dbReference type="EMBL" id="KAJ4708326.1"/>
    </source>
</evidence>
<organism evidence="1 2">
    <name type="scientific">Melia azedarach</name>
    <name type="common">Chinaberry tree</name>
    <dbReference type="NCBI Taxonomy" id="155640"/>
    <lineage>
        <taxon>Eukaryota</taxon>
        <taxon>Viridiplantae</taxon>
        <taxon>Streptophyta</taxon>
        <taxon>Embryophyta</taxon>
        <taxon>Tracheophyta</taxon>
        <taxon>Spermatophyta</taxon>
        <taxon>Magnoliopsida</taxon>
        <taxon>eudicotyledons</taxon>
        <taxon>Gunneridae</taxon>
        <taxon>Pentapetalae</taxon>
        <taxon>rosids</taxon>
        <taxon>malvids</taxon>
        <taxon>Sapindales</taxon>
        <taxon>Meliaceae</taxon>
        <taxon>Melia</taxon>
    </lineage>
</organism>
<reference evidence="1 2" key="1">
    <citation type="journal article" date="2023" name="Science">
        <title>Complex scaffold remodeling in plant triterpene biosynthesis.</title>
        <authorList>
            <person name="De La Pena R."/>
            <person name="Hodgson H."/>
            <person name="Liu J.C."/>
            <person name="Stephenson M.J."/>
            <person name="Martin A.C."/>
            <person name="Owen C."/>
            <person name="Harkess A."/>
            <person name="Leebens-Mack J."/>
            <person name="Jimenez L.E."/>
            <person name="Osbourn A."/>
            <person name="Sattely E.S."/>
        </authorList>
    </citation>
    <scope>NUCLEOTIDE SEQUENCE [LARGE SCALE GENOMIC DNA]</scope>
    <source>
        <strain evidence="2">cv. JPN11</strain>
        <tissue evidence="1">Leaf</tissue>
    </source>
</reference>
<sequence length="103" mass="11440">MHRSSSTSRASDEFLVNMLPASVTMGSPTLKTVASDDLPIYDHPISDATKKEMAMHHKSMGENAIHLIPLVLILCAFILWLFSHPEVVRNIYCFGGVIIIFVN</sequence>
<proteinExistence type="predicted"/>
<evidence type="ECO:0000313" key="2">
    <source>
        <dbReference type="Proteomes" id="UP001164539"/>
    </source>
</evidence>
<protein>
    <submittedName>
        <fullName evidence="1">Transmembrane protein</fullName>
    </submittedName>
</protein>
<keyword evidence="1" id="KW-0812">Transmembrane</keyword>
<dbReference type="Proteomes" id="UP001164539">
    <property type="component" value="Chromosome 10"/>
</dbReference>
<accession>A0ACC1XAL3</accession>
<keyword evidence="2" id="KW-1185">Reference proteome</keyword>
<name>A0ACC1XAL3_MELAZ</name>
<gene>
    <name evidence="1" type="ORF">OWV82_018288</name>
</gene>
<dbReference type="EMBL" id="CM051403">
    <property type="protein sequence ID" value="KAJ4708326.1"/>
    <property type="molecule type" value="Genomic_DNA"/>
</dbReference>